<protein>
    <recommendedName>
        <fullName evidence="2">Homeobox protein Nkx-2.5</fullName>
    </recommendedName>
    <alternativeName>
        <fullName evidence="4">Homeobox protein NK-2 homolog E</fullName>
    </alternativeName>
</protein>
<dbReference type="GO" id="GO:0003148">
    <property type="term" value="P:outflow tract septum morphogenesis"/>
    <property type="evidence" value="ECO:0007669"/>
    <property type="project" value="Ensembl"/>
</dbReference>
<feature type="domain" description="Homeobox" evidence="8">
    <location>
        <begin position="80"/>
        <end position="127"/>
    </location>
</feature>
<dbReference type="GO" id="GO:0010667">
    <property type="term" value="P:negative regulation of cardiac muscle cell apoptotic process"/>
    <property type="evidence" value="ECO:0007669"/>
    <property type="project" value="Ensembl"/>
</dbReference>
<dbReference type="GO" id="GO:0003682">
    <property type="term" value="F:chromatin binding"/>
    <property type="evidence" value="ECO:0007669"/>
    <property type="project" value="Ensembl"/>
</dbReference>
<name>A0A803XQ65_MELGA</name>
<dbReference type="CDD" id="cd00086">
    <property type="entry name" value="homeodomain"/>
    <property type="match status" value="1"/>
</dbReference>
<dbReference type="GO" id="GO:0060412">
    <property type="term" value="P:ventricular septum morphogenesis"/>
    <property type="evidence" value="ECO:0007669"/>
    <property type="project" value="Ensembl"/>
</dbReference>
<dbReference type="PROSITE" id="PS50071">
    <property type="entry name" value="HOMEOBOX_2"/>
    <property type="match status" value="1"/>
</dbReference>
<dbReference type="GO" id="GO:0003285">
    <property type="term" value="P:septum secundum development"/>
    <property type="evidence" value="ECO:0007669"/>
    <property type="project" value="Ensembl"/>
</dbReference>
<evidence type="ECO:0000259" key="8">
    <source>
        <dbReference type="PROSITE" id="PS50071"/>
    </source>
</evidence>
<dbReference type="GO" id="GO:1990664">
    <property type="term" value="C:Nkx-2.5 complex"/>
    <property type="evidence" value="ECO:0007669"/>
    <property type="project" value="Ensembl"/>
</dbReference>
<evidence type="ECO:0000256" key="4">
    <source>
        <dbReference type="ARBA" id="ARBA00032979"/>
    </source>
</evidence>
<dbReference type="InterPro" id="IPR001356">
    <property type="entry name" value="HD"/>
</dbReference>
<dbReference type="OrthoDB" id="6159439at2759"/>
<evidence type="ECO:0000313" key="10">
    <source>
        <dbReference type="Proteomes" id="UP000001645"/>
    </source>
</evidence>
<dbReference type="GO" id="GO:0045666">
    <property type="term" value="P:positive regulation of neuron differentiation"/>
    <property type="evidence" value="ECO:0007669"/>
    <property type="project" value="Ensembl"/>
</dbReference>
<dbReference type="Pfam" id="PF00046">
    <property type="entry name" value="Homeodomain"/>
    <property type="match status" value="1"/>
</dbReference>
<dbReference type="InterPro" id="IPR050394">
    <property type="entry name" value="Homeobox_NK-like"/>
</dbReference>
<dbReference type="AlphaFoldDB" id="A0A803XQ65"/>
<accession>A0A803XQ65</accession>
<evidence type="ECO:0000256" key="5">
    <source>
        <dbReference type="PROSITE-ProRule" id="PRU00108"/>
    </source>
</evidence>
<dbReference type="SUPFAM" id="SSF46689">
    <property type="entry name" value="Homeodomain-like"/>
    <property type="match status" value="1"/>
</dbReference>
<reference evidence="9" key="3">
    <citation type="submission" date="2025-09" db="UniProtKB">
        <authorList>
            <consortium name="Ensembl"/>
        </authorList>
    </citation>
    <scope>IDENTIFICATION</scope>
</reference>
<dbReference type="Gene3D" id="1.10.10.60">
    <property type="entry name" value="Homeodomain-like"/>
    <property type="match status" value="1"/>
</dbReference>
<dbReference type="GO" id="GO:0030154">
    <property type="term" value="P:cell differentiation"/>
    <property type="evidence" value="ECO:0007669"/>
    <property type="project" value="TreeGrafter"/>
</dbReference>
<evidence type="ECO:0000256" key="6">
    <source>
        <dbReference type="RuleBase" id="RU000682"/>
    </source>
</evidence>
<dbReference type="GO" id="GO:0007512">
    <property type="term" value="P:adult heart development"/>
    <property type="evidence" value="ECO:0007669"/>
    <property type="project" value="Ensembl"/>
</dbReference>
<reference evidence="9" key="2">
    <citation type="submission" date="2025-08" db="UniProtKB">
        <authorList>
            <consortium name="Ensembl"/>
        </authorList>
    </citation>
    <scope>IDENTIFICATION</scope>
</reference>
<dbReference type="GO" id="GO:0048536">
    <property type="term" value="P:spleen development"/>
    <property type="evidence" value="ECO:0007669"/>
    <property type="project" value="Ensembl"/>
</dbReference>
<keyword evidence="5 6" id="KW-0539">Nucleus</keyword>
<dbReference type="Ensembl" id="ENSMGAT00000037761.1">
    <property type="protein sequence ID" value="ENSMGAP00000021661.1"/>
    <property type="gene ID" value="ENSMGAG00000021311.1"/>
</dbReference>
<evidence type="ECO:0000256" key="1">
    <source>
        <dbReference type="ARBA" id="ARBA00004123"/>
    </source>
</evidence>
<feature type="region of interest" description="Disordered" evidence="7">
    <location>
        <begin position="189"/>
        <end position="219"/>
    </location>
</feature>
<dbReference type="PANTHER" id="PTHR24340:SF28">
    <property type="entry name" value="HOMEOBOX PROTEIN NKX-2.5"/>
    <property type="match status" value="1"/>
</dbReference>
<dbReference type="GO" id="GO:0030878">
    <property type="term" value="P:thyroid gland development"/>
    <property type="evidence" value="ECO:0007669"/>
    <property type="project" value="Ensembl"/>
</dbReference>
<dbReference type="GeneTree" id="ENSGT00940000158996"/>
<keyword evidence="3" id="KW-0217">Developmental protein</keyword>
<gene>
    <name evidence="9" type="primary">NKX2-5</name>
</gene>
<feature type="compositionally biased region" description="Basic and acidic residues" evidence="7">
    <location>
        <begin position="66"/>
        <end position="77"/>
    </location>
</feature>
<dbReference type="GO" id="GO:0003221">
    <property type="term" value="P:right ventricular cardiac muscle tissue morphogenesis"/>
    <property type="evidence" value="ECO:0007669"/>
    <property type="project" value="Ensembl"/>
</dbReference>
<dbReference type="InParanoid" id="A0A803XQ65"/>
<dbReference type="GO" id="GO:0001228">
    <property type="term" value="F:DNA-binding transcription activator activity, RNA polymerase II-specific"/>
    <property type="evidence" value="ECO:0007669"/>
    <property type="project" value="Ensembl"/>
</dbReference>
<keyword evidence="5 6" id="KW-0371">Homeobox</keyword>
<organism evidence="9 10">
    <name type="scientific">Meleagris gallopavo</name>
    <name type="common">Wild turkey</name>
    <dbReference type="NCBI Taxonomy" id="9103"/>
    <lineage>
        <taxon>Eukaryota</taxon>
        <taxon>Metazoa</taxon>
        <taxon>Chordata</taxon>
        <taxon>Craniata</taxon>
        <taxon>Vertebrata</taxon>
        <taxon>Euteleostomi</taxon>
        <taxon>Archelosauria</taxon>
        <taxon>Archosauria</taxon>
        <taxon>Dinosauria</taxon>
        <taxon>Saurischia</taxon>
        <taxon>Theropoda</taxon>
        <taxon>Coelurosauria</taxon>
        <taxon>Aves</taxon>
        <taxon>Neognathae</taxon>
        <taxon>Galloanserae</taxon>
        <taxon>Galliformes</taxon>
        <taxon>Phasianidae</taxon>
        <taxon>Meleagridinae</taxon>
        <taxon>Meleagris</taxon>
    </lineage>
</organism>
<evidence type="ECO:0000256" key="2">
    <source>
        <dbReference type="ARBA" id="ARBA00014179"/>
    </source>
</evidence>
<feature type="region of interest" description="Disordered" evidence="7">
    <location>
        <begin position="66"/>
        <end position="85"/>
    </location>
</feature>
<evidence type="ECO:0000256" key="7">
    <source>
        <dbReference type="SAM" id="MobiDB-lite"/>
    </source>
</evidence>
<dbReference type="GO" id="GO:0060413">
    <property type="term" value="P:atrial septum morphogenesis"/>
    <property type="evidence" value="ECO:0007669"/>
    <property type="project" value="Ensembl"/>
</dbReference>
<dbReference type="PANTHER" id="PTHR24340">
    <property type="entry name" value="HOMEOBOX PROTEIN NKX"/>
    <property type="match status" value="1"/>
</dbReference>
<evidence type="ECO:0000313" key="9">
    <source>
        <dbReference type="Ensembl" id="ENSMGAP00000021661.1"/>
    </source>
</evidence>
<dbReference type="GO" id="GO:0005829">
    <property type="term" value="C:cytosol"/>
    <property type="evidence" value="ECO:0007669"/>
    <property type="project" value="Ensembl"/>
</dbReference>
<proteinExistence type="predicted"/>
<dbReference type="InterPro" id="IPR009057">
    <property type="entry name" value="Homeodomain-like_sf"/>
</dbReference>
<dbReference type="SMART" id="SM00389">
    <property type="entry name" value="HOX"/>
    <property type="match status" value="1"/>
</dbReference>
<dbReference type="GO" id="GO:0000978">
    <property type="term" value="F:RNA polymerase II cis-regulatory region sequence-specific DNA binding"/>
    <property type="evidence" value="ECO:0007669"/>
    <property type="project" value="Ensembl"/>
</dbReference>
<dbReference type="GO" id="GO:0003161">
    <property type="term" value="P:cardiac conduction system development"/>
    <property type="evidence" value="ECO:0007669"/>
    <property type="project" value="Ensembl"/>
</dbReference>
<dbReference type="GO" id="GO:0010832">
    <property type="term" value="P:negative regulation of myotube differentiation"/>
    <property type="evidence" value="ECO:0007669"/>
    <property type="project" value="Ensembl"/>
</dbReference>
<keyword evidence="5 6" id="KW-0238">DNA-binding</keyword>
<evidence type="ECO:0000256" key="3">
    <source>
        <dbReference type="ARBA" id="ARBA00022473"/>
    </source>
</evidence>
<sequence length="311" mass="33971">MLGSPGQSCCPADPTRMGLSGAAGFPRGAHGSVTPLCPFLCFALPVFPLSVCFAAELCSLHKSLEQEKRELEDPERPRQRKRRKPRVLFSQAQVYELERRFKQQKYLSAPERDHLANVLKLTSTQLQRLPRVPQLQQPRLQRQLQLQLPGRAARAALGGRQQLHELQRGGLEFGAAAHPAGERGHLHVARDPSVPRQDSRASSSPVPSREGPGELLGGSGRWRAPLAALGHFGVGGEGADFFLTRKGNTRAAKLRAINHRVLPALPLRCIPIGTRDRTPPAPKCSGAVNGAPPSRLPPLFWLSPALRPLLQ</sequence>
<feature type="DNA-binding region" description="Homeobox" evidence="5">
    <location>
        <begin position="82"/>
        <end position="128"/>
    </location>
</feature>
<dbReference type="GO" id="GO:0061629">
    <property type="term" value="F:RNA polymerase II-specific DNA-binding transcription factor binding"/>
    <property type="evidence" value="ECO:0007669"/>
    <property type="project" value="Ensembl"/>
</dbReference>
<dbReference type="GO" id="GO:0000122">
    <property type="term" value="P:negative regulation of transcription by RNA polymerase II"/>
    <property type="evidence" value="ECO:0007669"/>
    <property type="project" value="Ensembl"/>
</dbReference>
<dbReference type="GO" id="GO:0032993">
    <property type="term" value="C:protein-DNA complex"/>
    <property type="evidence" value="ECO:0007669"/>
    <property type="project" value="Ensembl"/>
</dbReference>
<dbReference type="Proteomes" id="UP000001645">
    <property type="component" value="Chromosome 15"/>
</dbReference>
<reference evidence="9 10" key="1">
    <citation type="journal article" date="2010" name="PLoS Biol.">
        <title>Multi-platform next-generation sequencing of the domestic turkey (Meleagris gallopavo): genome assembly and analysis.</title>
        <authorList>
            <person name="Dalloul R.A."/>
            <person name="Long J.A."/>
            <person name="Zimin A.V."/>
            <person name="Aslam L."/>
            <person name="Beal K."/>
            <person name="Blomberg L.A."/>
            <person name="Bouffard P."/>
            <person name="Burt D.W."/>
            <person name="Crasta O."/>
            <person name="Crooijmans R.P."/>
            <person name="Cooper K."/>
            <person name="Coulombe R.A."/>
            <person name="De S."/>
            <person name="Delany M.E."/>
            <person name="Dodgson J.B."/>
            <person name="Dong J.J."/>
            <person name="Evans C."/>
            <person name="Frederickson K.M."/>
            <person name="Flicek P."/>
            <person name="Florea L."/>
            <person name="Folkerts O."/>
            <person name="Groenen M.A."/>
            <person name="Harkins T.T."/>
            <person name="Herrero J."/>
            <person name="Hoffmann S."/>
            <person name="Megens H.J."/>
            <person name="Jiang A."/>
            <person name="de Jong P."/>
            <person name="Kaiser P."/>
            <person name="Kim H."/>
            <person name="Kim K.W."/>
            <person name="Kim S."/>
            <person name="Langenberger D."/>
            <person name="Lee M.K."/>
            <person name="Lee T."/>
            <person name="Mane S."/>
            <person name="Marcais G."/>
            <person name="Marz M."/>
            <person name="McElroy A.P."/>
            <person name="Modise T."/>
            <person name="Nefedov M."/>
            <person name="Notredame C."/>
            <person name="Paton I.R."/>
            <person name="Payne W.S."/>
            <person name="Pertea G."/>
            <person name="Prickett D."/>
            <person name="Puiu D."/>
            <person name="Qioa D."/>
            <person name="Raineri E."/>
            <person name="Ruffier M."/>
            <person name="Salzberg S.L."/>
            <person name="Schatz M.C."/>
            <person name="Scheuring C."/>
            <person name="Schmidt C.J."/>
            <person name="Schroeder S."/>
            <person name="Searle S.M."/>
            <person name="Smith E.J."/>
            <person name="Smith J."/>
            <person name="Sonstegard T.S."/>
            <person name="Stadler P.F."/>
            <person name="Tafer H."/>
            <person name="Tu Z.J."/>
            <person name="Van Tassell C.P."/>
            <person name="Vilella A.J."/>
            <person name="Williams K.P."/>
            <person name="Yorke J.A."/>
            <person name="Zhang L."/>
            <person name="Zhang H.B."/>
            <person name="Zhang X."/>
            <person name="Zhang Y."/>
            <person name="Reed K.M."/>
        </authorList>
    </citation>
    <scope>NUCLEOTIDE SEQUENCE [LARGE SCALE GENOMIC DNA]</scope>
</reference>
<dbReference type="GO" id="GO:0005654">
    <property type="term" value="C:nucleoplasm"/>
    <property type="evidence" value="ECO:0007669"/>
    <property type="project" value="Ensembl"/>
</dbReference>
<keyword evidence="10" id="KW-1185">Reference proteome</keyword>
<comment type="subcellular location">
    <subcellularLocation>
        <location evidence="1 5 6">Nucleus</location>
    </subcellularLocation>
</comment>